<dbReference type="InterPro" id="IPR037682">
    <property type="entry name" value="TonB_C"/>
</dbReference>
<reference evidence="4 5" key="1">
    <citation type="submission" date="2021-04" db="EMBL/GenBank/DDBJ databases">
        <authorList>
            <person name="Pira H."/>
            <person name="Risdian C."/>
            <person name="Wink J."/>
        </authorList>
    </citation>
    <scope>NUCLEOTIDE SEQUENCE [LARGE SCALE GENOMIC DNA]</scope>
    <source>
        <strain evidence="4 5">WH131</strain>
    </source>
</reference>
<name>A0ABS6SLH6_9SPHN</name>
<proteinExistence type="predicted"/>
<dbReference type="RefSeq" id="WP_218316299.1">
    <property type="nucleotide sequence ID" value="NZ_JAGSPB010000001.1"/>
</dbReference>
<keyword evidence="2" id="KW-0812">Transmembrane</keyword>
<keyword evidence="5" id="KW-1185">Reference proteome</keyword>
<accession>A0ABS6SLH6</accession>
<feature type="compositionally biased region" description="Gly residues" evidence="1">
    <location>
        <begin position="150"/>
        <end position="167"/>
    </location>
</feature>
<protein>
    <submittedName>
        <fullName evidence="4">Energy transducer TonB</fullName>
    </submittedName>
</protein>
<feature type="region of interest" description="Disordered" evidence="1">
    <location>
        <begin position="148"/>
        <end position="167"/>
    </location>
</feature>
<evidence type="ECO:0000259" key="3">
    <source>
        <dbReference type="Pfam" id="PF03544"/>
    </source>
</evidence>
<dbReference type="Proteomes" id="UP000699975">
    <property type="component" value="Unassembled WGS sequence"/>
</dbReference>
<keyword evidence="2" id="KW-1133">Transmembrane helix</keyword>
<evidence type="ECO:0000256" key="2">
    <source>
        <dbReference type="SAM" id="Phobius"/>
    </source>
</evidence>
<sequence>MAQTSLSRYAYYLSKRRFGTPDTASLSLAILATAFLFTLLLWISPNVPIVDDDLETLIVVSIERPLAEPVARLEAEPKEERENAFDTPAPKPAPVPDIDQPAALAPAAAPIPAAEIDLAPIKRASGDGEAGFLSEGAKGRVRYGSLEDGAGLGRSGSGDGGSGRGQGGEELLVAEWAPEMDFAVVKRLYPKEAREAGIFGRAFLKCRALSRNRVRDCSIVAESPAGMGFGAAALKAQRSYRVKIRDQSGDQVYGRWMIIEIAYDVTE</sequence>
<feature type="transmembrane region" description="Helical" evidence="2">
    <location>
        <begin position="24"/>
        <end position="43"/>
    </location>
</feature>
<dbReference type="Pfam" id="PF03544">
    <property type="entry name" value="TonB_C"/>
    <property type="match status" value="1"/>
</dbReference>
<comment type="caution">
    <text evidence="4">The sequence shown here is derived from an EMBL/GenBank/DDBJ whole genome shotgun (WGS) entry which is preliminary data.</text>
</comment>
<keyword evidence="2" id="KW-0472">Membrane</keyword>
<dbReference type="EMBL" id="JAGSPB010000001">
    <property type="protein sequence ID" value="MBV7265893.1"/>
    <property type="molecule type" value="Genomic_DNA"/>
</dbReference>
<evidence type="ECO:0000313" key="4">
    <source>
        <dbReference type="EMBL" id="MBV7265893.1"/>
    </source>
</evidence>
<evidence type="ECO:0000313" key="5">
    <source>
        <dbReference type="Proteomes" id="UP000699975"/>
    </source>
</evidence>
<evidence type="ECO:0000256" key="1">
    <source>
        <dbReference type="SAM" id="MobiDB-lite"/>
    </source>
</evidence>
<feature type="domain" description="TonB C-terminal" evidence="3">
    <location>
        <begin position="188"/>
        <end position="263"/>
    </location>
</feature>
<organism evidence="4 5">
    <name type="scientific">Erythrobacter ani</name>
    <dbReference type="NCBI Taxonomy" id="2827235"/>
    <lineage>
        <taxon>Bacteria</taxon>
        <taxon>Pseudomonadati</taxon>
        <taxon>Pseudomonadota</taxon>
        <taxon>Alphaproteobacteria</taxon>
        <taxon>Sphingomonadales</taxon>
        <taxon>Erythrobacteraceae</taxon>
        <taxon>Erythrobacter/Porphyrobacter group</taxon>
        <taxon>Erythrobacter</taxon>
    </lineage>
</organism>
<feature type="compositionally biased region" description="Basic and acidic residues" evidence="1">
    <location>
        <begin position="73"/>
        <end position="84"/>
    </location>
</feature>
<feature type="region of interest" description="Disordered" evidence="1">
    <location>
        <begin position="73"/>
        <end position="95"/>
    </location>
</feature>
<gene>
    <name evidence="4" type="ORF">KCG45_06845</name>
</gene>